<dbReference type="GO" id="GO:0005743">
    <property type="term" value="C:mitochondrial inner membrane"/>
    <property type="evidence" value="ECO:0007669"/>
    <property type="project" value="TreeGrafter"/>
</dbReference>
<dbReference type="Pfam" id="PF08511">
    <property type="entry name" value="COQ9"/>
    <property type="match status" value="1"/>
</dbReference>
<evidence type="ECO:0000313" key="12">
    <source>
        <dbReference type="EMBL" id="CAH1400081.1"/>
    </source>
</evidence>
<sequence length="279" mass="31571">MARNLACHFRKWACTYKHRNEISVISHEKGYCTAKDQNEDQDTIKASSQESDKEKRSIGIKQQILQASLPLVEVHGWTKAALSAGAEQLGYPGVAHGLFPKEGVEIVEYFYHKSNAALVSSLSQLAKEYECEIKPNKPSKNIILRGVETRLRMILPFKEKWPEALALMTLPPNIPIALANLLTIVDDICYFAGDRSIDMSWYGRRLALAGIYKTTELYMLSDSSMDHQKSWEFLRRRVDDAIQLEGIVRTSENAGIFAKDFATATFTTARNILGLNWNR</sequence>
<dbReference type="InterPro" id="IPR048674">
    <property type="entry name" value="COQ9_HTH"/>
</dbReference>
<dbReference type="Pfam" id="PF21392">
    <property type="entry name" value="COQ9_N"/>
    <property type="match status" value="1"/>
</dbReference>
<proteinExistence type="inferred from homology"/>
<dbReference type="PANTHER" id="PTHR21427">
    <property type="entry name" value="UBIQUINONE BIOSYNTHESIS PROTEIN COQ9, MITOCHONDRIAL"/>
    <property type="match status" value="1"/>
</dbReference>
<evidence type="ECO:0000259" key="11">
    <source>
        <dbReference type="Pfam" id="PF21392"/>
    </source>
</evidence>
<evidence type="ECO:0000256" key="9">
    <source>
        <dbReference type="SAM" id="MobiDB-lite"/>
    </source>
</evidence>
<comment type="subcellular location">
    <subcellularLocation>
        <location evidence="1 8">Mitochondrion</location>
    </subcellularLocation>
</comment>
<dbReference type="OrthoDB" id="619536at2759"/>
<feature type="region of interest" description="Disordered" evidence="9">
    <location>
        <begin position="36"/>
        <end position="57"/>
    </location>
</feature>
<keyword evidence="7 8" id="KW-0496">Mitochondrion</keyword>
<dbReference type="NCBIfam" id="TIGR02396">
    <property type="entry name" value="diverge_rpsU"/>
    <property type="match status" value="1"/>
</dbReference>
<evidence type="ECO:0000256" key="7">
    <source>
        <dbReference type="ARBA" id="ARBA00023128"/>
    </source>
</evidence>
<keyword evidence="4 8" id="KW-0831">Ubiquinone biosynthesis</keyword>
<feature type="domain" description="Ubiquinone biosynthesis protein COQ9 HTH" evidence="11">
    <location>
        <begin position="60"/>
        <end position="87"/>
    </location>
</feature>
<evidence type="ECO:0000256" key="5">
    <source>
        <dbReference type="ARBA" id="ARBA00022946"/>
    </source>
</evidence>
<evidence type="ECO:0000313" key="13">
    <source>
        <dbReference type="Proteomes" id="UP001152798"/>
    </source>
</evidence>
<dbReference type="FunFam" id="1.10.357.10:FF:000004">
    <property type="entry name" value="Ubiquinone biosynthesis protein COQ9, mitochondrial"/>
    <property type="match status" value="1"/>
</dbReference>
<feature type="domain" description="COQ9 C-terminal" evidence="10">
    <location>
        <begin position="175"/>
        <end position="245"/>
    </location>
</feature>
<evidence type="ECO:0000256" key="6">
    <source>
        <dbReference type="ARBA" id="ARBA00023121"/>
    </source>
</evidence>
<dbReference type="Gene3D" id="1.10.357.10">
    <property type="entry name" value="Tetracycline Repressor, domain 2"/>
    <property type="match status" value="1"/>
</dbReference>
<evidence type="ECO:0000256" key="2">
    <source>
        <dbReference type="ARBA" id="ARBA00004749"/>
    </source>
</evidence>
<keyword evidence="5" id="KW-0809">Transit peptide</keyword>
<dbReference type="GO" id="GO:0008289">
    <property type="term" value="F:lipid binding"/>
    <property type="evidence" value="ECO:0007669"/>
    <property type="project" value="UniProtKB-UniRule"/>
</dbReference>
<comment type="similarity">
    <text evidence="3 8">Belongs to the COQ9 family.</text>
</comment>
<dbReference type="EMBL" id="OV725080">
    <property type="protein sequence ID" value="CAH1400081.1"/>
    <property type="molecule type" value="Genomic_DNA"/>
</dbReference>
<dbReference type="Proteomes" id="UP001152798">
    <property type="component" value="Chromosome 4"/>
</dbReference>
<protein>
    <recommendedName>
        <fullName evidence="8">Ubiquinone biosynthesis protein</fullName>
    </recommendedName>
</protein>
<comment type="function">
    <text evidence="8">Membrane-associated protein that warps the membrane surface to access and bind aromatic isoprenes with high specificity, including ubiquinone (CoQ) isoprene intermediates and presents them directly to Coq7, therefore facilitating the Coq7-mediated hydroxylase step. Participates in the biosynthesis of coenzyme Q, also named ubiquinone, an essential lipid-soluble electron transporter for aerobic cellular respiration.</text>
</comment>
<evidence type="ECO:0000256" key="4">
    <source>
        <dbReference type="ARBA" id="ARBA00022688"/>
    </source>
</evidence>
<organism evidence="12 13">
    <name type="scientific">Nezara viridula</name>
    <name type="common">Southern green stink bug</name>
    <name type="synonym">Cimex viridulus</name>
    <dbReference type="NCBI Taxonomy" id="85310"/>
    <lineage>
        <taxon>Eukaryota</taxon>
        <taxon>Metazoa</taxon>
        <taxon>Ecdysozoa</taxon>
        <taxon>Arthropoda</taxon>
        <taxon>Hexapoda</taxon>
        <taxon>Insecta</taxon>
        <taxon>Pterygota</taxon>
        <taxon>Neoptera</taxon>
        <taxon>Paraneoptera</taxon>
        <taxon>Hemiptera</taxon>
        <taxon>Heteroptera</taxon>
        <taxon>Panheteroptera</taxon>
        <taxon>Pentatomomorpha</taxon>
        <taxon>Pentatomoidea</taxon>
        <taxon>Pentatomidae</taxon>
        <taxon>Pentatominae</taxon>
        <taxon>Nezara</taxon>
    </lineage>
</organism>
<gene>
    <name evidence="12" type="ORF">NEZAVI_LOCUS9390</name>
</gene>
<evidence type="ECO:0000256" key="8">
    <source>
        <dbReference type="RuleBase" id="RU366063"/>
    </source>
</evidence>
<comment type="pathway">
    <text evidence="2 8">Cofactor biosynthesis; ubiquinone biosynthesis.</text>
</comment>
<accession>A0A9P0HDP0</accession>
<name>A0A9P0HDP0_NEZVI</name>
<keyword evidence="6 8" id="KW-0446">Lipid-binding</keyword>
<dbReference type="InterPro" id="IPR013718">
    <property type="entry name" value="COQ9_C"/>
</dbReference>
<dbReference type="AlphaFoldDB" id="A0A9P0HDP0"/>
<evidence type="ECO:0000259" key="10">
    <source>
        <dbReference type="Pfam" id="PF08511"/>
    </source>
</evidence>
<keyword evidence="13" id="KW-1185">Reference proteome</keyword>
<dbReference type="InterPro" id="IPR012762">
    <property type="entry name" value="Ubiq_biosynth_COQ9"/>
</dbReference>
<evidence type="ECO:0000256" key="1">
    <source>
        <dbReference type="ARBA" id="ARBA00004173"/>
    </source>
</evidence>
<reference evidence="12" key="1">
    <citation type="submission" date="2022-01" db="EMBL/GenBank/DDBJ databases">
        <authorList>
            <person name="King R."/>
        </authorList>
    </citation>
    <scope>NUCLEOTIDE SEQUENCE</scope>
</reference>
<dbReference type="PANTHER" id="PTHR21427:SF19">
    <property type="entry name" value="UBIQUINONE BIOSYNTHESIS PROTEIN COQ9, MITOCHONDRIAL"/>
    <property type="match status" value="1"/>
</dbReference>
<dbReference type="GO" id="GO:0006744">
    <property type="term" value="P:ubiquinone biosynthetic process"/>
    <property type="evidence" value="ECO:0007669"/>
    <property type="project" value="UniProtKB-UniRule"/>
</dbReference>
<evidence type="ECO:0000256" key="3">
    <source>
        <dbReference type="ARBA" id="ARBA00010766"/>
    </source>
</evidence>